<dbReference type="RefSeq" id="WP_199575711.1">
    <property type="nucleotide sequence ID" value="NZ_JAENBO010000003.1"/>
</dbReference>
<sequence length="109" mass="12984">MPSIIIKNKQNMTKIELSDIYYIKSHPTKPHYLQVVADSGTYDYLQKLSQLEHLHSTMLVRCHRNCLVNVSKIREIQLKDKQILLGNDGQYQVTFSRRRYHQLLKTWLK</sequence>
<dbReference type="InterPro" id="IPR007492">
    <property type="entry name" value="LytTR_DNA-bd_dom"/>
</dbReference>
<dbReference type="PANTHER" id="PTHR37299:SF1">
    <property type="entry name" value="STAGE 0 SPORULATION PROTEIN A HOMOLOG"/>
    <property type="match status" value="1"/>
</dbReference>
<keyword evidence="3" id="KW-1185">Reference proteome</keyword>
<dbReference type="PROSITE" id="PS50930">
    <property type="entry name" value="HTH_LYTTR"/>
    <property type="match status" value="1"/>
</dbReference>
<dbReference type="EMBL" id="JAENBO010000003">
    <property type="protein sequence ID" value="MBJ8326068.1"/>
    <property type="molecule type" value="Genomic_DNA"/>
</dbReference>
<name>A0ABS0ZJL7_9STRE</name>
<evidence type="ECO:0000313" key="2">
    <source>
        <dbReference type="EMBL" id="MBJ8326068.1"/>
    </source>
</evidence>
<dbReference type="Pfam" id="PF04397">
    <property type="entry name" value="LytTR"/>
    <property type="match status" value="1"/>
</dbReference>
<dbReference type="Gene3D" id="2.40.50.1020">
    <property type="entry name" value="LytTr DNA-binding domain"/>
    <property type="match status" value="1"/>
</dbReference>
<reference evidence="2 3" key="1">
    <citation type="journal article" date="2021" name="Int. J. Syst. Evol. Microbiol.">
        <title>Streptococcus vicugnae sp. nov., isolated from faeces of alpacas (Vicugna pacos) and cattle (Bos taurus), Streptococcus zalophi sp. nov., and Streptococcus pacificus sp. nov., isolated from respiratory tract of California sea lions (Zalophus californianus).</title>
        <authorList>
            <person name="Volokhov D.V."/>
            <person name="Zagorodnyaya T.A."/>
            <person name="Shen Z."/>
            <person name="Blom J."/>
            <person name="Furtak V.A."/>
            <person name="Eisenberg T."/>
            <person name="Fan P."/>
            <person name="Jeong K.C."/>
            <person name="Gao Y."/>
            <person name="Zhang S."/>
            <person name="Amselle M."/>
        </authorList>
    </citation>
    <scope>NUCLEOTIDE SEQUENCE [LARGE SCALE GENOMIC DNA]</scope>
    <source>
        <strain evidence="2 3">CSL7591</strain>
    </source>
</reference>
<evidence type="ECO:0000313" key="3">
    <source>
        <dbReference type="Proteomes" id="UP000653045"/>
    </source>
</evidence>
<comment type="caution">
    <text evidence="2">The sequence shown here is derived from an EMBL/GenBank/DDBJ whole genome shotgun (WGS) entry which is preliminary data.</text>
</comment>
<organism evidence="2 3">
    <name type="scientific">Streptococcus pacificus</name>
    <dbReference type="NCBI Taxonomy" id="2740577"/>
    <lineage>
        <taxon>Bacteria</taxon>
        <taxon>Bacillati</taxon>
        <taxon>Bacillota</taxon>
        <taxon>Bacilli</taxon>
        <taxon>Lactobacillales</taxon>
        <taxon>Streptococcaceae</taxon>
        <taxon>Streptococcus</taxon>
    </lineage>
</organism>
<protein>
    <submittedName>
        <fullName evidence="2">LytTR family transcriptional regulator DNA-binding domain-containing protein</fullName>
    </submittedName>
</protein>
<feature type="domain" description="HTH LytTR-type" evidence="1">
    <location>
        <begin position="4"/>
        <end position="109"/>
    </location>
</feature>
<proteinExistence type="predicted"/>
<dbReference type="InterPro" id="IPR046947">
    <property type="entry name" value="LytR-like"/>
</dbReference>
<dbReference type="PANTHER" id="PTHR37299">
    <property type="entry name" value="TRANSCRIPTIONAL REGULATOR-RELATED"/>
    <property type="match status" value="1"/>
</dbReference>
<gene>
    <name evidence="2" type="ORF">JHK62_05215</name>
</gene>
<dbReference type="GO" id="GO:0003677">
    <property type="term" value="F:DNA binding"/>
    <property type="evidence" value="ECO:0007669"/>
    <property type="project" value="UniProtKB-KW"/>
</dbReference>
<dbReference type="Proteomes" id="UP000653045">
    <property type="component" value="Unassembled WGS sequence"/>
</dbReference>
<evidence type="ECO:0000259" key="1">
    <source>
        <dbReference type="PROSITE" id="PS50930"/>
    </source>
</evidence>
<keyword evidence="2" id="KW-0238">DNA-binding</keyword>
<accession>A0ABS0ZJL7</accession>
<dbReference type="SMART" id="SM00850">
    <property type="entry name" value="LytTR"/>
    <property type="match status" value="1"/>
</dbReference>